<dbReference type="AlphaFoldDB" id="A0A0N4ZGE6"/>
<name>A0A0N4ZGE6_PARTI</name>
<accession>A0A0N4ZGE6</accession>
<protein>
    <submittedName>
        <fullName evidence="2">Helitron_like_N domain-containing protein</fullName>
    </submittedName>
</protein>
<evidence type="ECO:0000313" key="1">
    <source>
        <dbReference type="Proteomes" id="UP000038045"/>
    </source>
</evidence>
<evidence type="ECO:0000313" key="2">
    <source>
        <dbReference type="WBParaSite" id="PTRK_0000685400.1"/>
    </source>
</evidence>
<dbReference type="Proteomes" id="UP000038045">
    <property type="component" value="Unplaced"/>
</dbReference>
<sequence length="124" mass="14876">MVYILTPPEFISAFVIYICHDPEFKAHNKIFEKHKHHMRQIFLQRYIYTNNIRVHDSIPILRAENHLLYEIMVRLSANGYNILKSNLPFDTINYGQIRDNDNNNIEDDLRLLENYLTIAKEEQN</sequence>
<proteinExistence type="predicted"/>
<organism evidence="1 2">
    <name type="scientific">Parastrongyloides trichosuri</name>
    <name type="common">Possum-specific nematode worm</name>
    <dbReference type="NCBI Taxonomy" id="131310"/>
    <lineage>
        <taxon>Eukaryota</taxon>
        <taxon>Metazoa</taxon>
        <taxon>Ecdysozoa</taxon>
        <taxon>Nematoda</taxon>
        <taxon>Chromadorea</taxon>
        <taxon>Rhabditida</taxon>
        <taxon>Tylenchina</taxon>
        <taxon>Panagrolaimomorpha</taxon>
        <taxon>Strongyloidoidea</taxon>
        <taxon>Strongyloididae</taxon>
        <taxon>Parastrongyloides</taxon>
    </lineage>
</organism>
<reference evidence="2" key="1">
    <citation type="submission" date="2017-02" db="UniProtKB">
        <authorList>
            <consortium name="WormBaseParasite"/>
        </authorList>
    </citation>
    <scope>IDENTIFICATION</scope>
</reference>
<keyword evidence="1" id="KW-1185">Reference proteome</keyword>
<dbReference type="WBParaSite" id="PTRK_0000685400.1">
    <property type="protein sequence ID" value="PTRK_0000685400.1"/>
    <property type="gene ID" value="PTRK_0000685400"/>
</dbReference>